<dbReference type="AlphaFoldDB" id="A0A9W6XGW5"/>
<evidence type="ECO:0000313" key="4">
    <source>
        <dbReference type="Proteomes" id="UP001165121"/>
    </source>
</evidence>
<accession>A0A9W6XGW5</accession>
<keyword evidence="2" id="KW-0802">TPR repeat</keyword>
<protein>
    <submittedName>
        <fullName evidence="3">Unnamed protein product</fullName>
    </submittedName>
</protein>
<dbReference type="OrthoDB" id="1427555at2759"/>
<name>A0A9W6XGW5_9STRA</name>
<comment type="caution">
    <text evidence="3">The sequence shown here is derived from an EMBL/GenBank/DDBJ whole genome shotgun (WGS) entry which is preliminary data.</text>
</comment>
<reference evidence="3" key="1">
    <citation type="submission" date="2023-04" db="EMBL/GenBank/DDBJ databases">
        <title>Phytophthora fragariaefolia NBRC 109709.</title>
        <authorList>
            <person name="Ichikawa N."/>
            <person name="Sato H."/>
            <person name="Tonouchi N."/>
        </authorList>
    </citation>
    <scope>NUCLEOTIDE SEQUENCE</scope>
    <source>
        <strain evidence="3">NBRC 109709</strain>
    </source>
</reference>
<dbReference type="PANTHER" id="PTHR16263">
    <property type="entry name" value="TETRATRICOPEPTIDE REPEAT PROTEIN 38"/>
    <property type="match status" value="1"/>
</dbReference>
<organism evidence="3 4">
    <name type="scientific">Phytophthora fragariaefolia</name>
    <dbReference type="NCBI Taxonomy" id="1490495"/>
    <lineage>
        <taxon>Eukaryota</taxon>
        <taxon>Sar</taxon>
        <taxon>Stramenopiles</taxon>
        <taxon>Oomycota</taxon>
        <taxon>Peronosporomycetes</taxon>
        <taxon>Peronosporales</taxon>
        <taxon>Peronosporaceae</taxon>
        <taxon>Phytophthora</taxon>
    </lineage>
</organism>
<gene>
    <name evidence="3" type="ORF">Pfra01_001092900</name>
</gene>
<evidence type="ECO:0000256" key="2">
    <source>
        <dbReference type="ARBA" id="ARBA00022803"/>
    </source>
</evidence>
<evidence type="ECO:0000313" key="3">
    <source>
        <dbReference type="EMBL" id="GMF38202.1"/>
    </source>
</evidence>
<proteinExistence type="predicted"/>
<sequence>MLATVTRRLPSWSPNDTGYSHLLGMQAYGMQAAGRLDAAEALAEKTLSMNGNDRWALHTMLHVLEARGNANQGASYANQFKAGFDNGGPLERHLYFQWALYMLDLGHYDRISKILEVNILPYQSDGAPHSVPTLCDATQLYWRMRFAGHDAIELGDQLLQNWSAISSSSSSDETDSVKVRLHPLARVLRYVSIPNVLLSCKQPNTCNFIWYYRAFYRACRLASLLQLNRWKQSLLSILLDWRPSWGLFRSSSATHPSQVNFYMYTCF</sequence>
<keyword evidence="4" id="KW-1185">Reference proteome</keyword>
<evidence type="ECO:0000256" key="1">
    <source>
        <dbReference type="ARBA" id="ARBA00022737"/>
    </source>
</evidence>
<dbReference type="InterPro" id="IPR033891">
    <property type="entry name" value="TTC38"/>
</dbReference>
<dbReference type="EMBL" id="BSXT01001077">
    <property type="protein sequence ID" value="GMF38202.1"/>
    <property type="molecule type" value="Genomic_DNA"/>
</dbReference>
<dbReference type="Proteomes" id="UP001165121">
    <property type="component" value="Unassembled WGS sequence"/>
</dbReference>
<keyword evidence="1" id="KW-0677">Repeat</keyword>
<dbReference type="PANTHER" id="PTHR16263:SF4">
    <property type="entry name" value="TETRATRICOPEPTIDE REPEAT PROTEIN 38"/>
    <property type="match status" value="1"/>
</dbReference>